<organism evidence="1">
    <name type="scientific">freshwater metagenome</name>
    <dbReference type="NCBI Taxonomy" id="449393"/>
    <lineage>
        <taxon>unclassified sequences</taxon>
        <taxon>metagenomes</taxon>
        <taxon>ecological metagenomes</taxon>
    </lineage>
</organism>
<dbReference type="InterPro" id="IPR008969">
    <property type="entry name" value="CarboxyPept-like_regulatory"/>
</dbReference>
<protein>
    <recommendedName>
        <fullName evidence="2">DUF1416 domain-containing protein</fullName>
    </recommendedName>
</protein>
<sequence>MRTCGATPGGPALDGIDLTTQSIIQGVVLKEGVDDGVPNGAPVANAHVRLLDSHGDFTAELPTNIDGQFRFFAAPGSWTLVVLAPGVRKELSVSAAVGVPADLVIQI</sequence>
<evidence type="ECO:0008006" key="2">
    <source>
        <dbReference type="Google" id="ProtNLM"/>
    </source>
</evidence>
<comment type="caution">
    <text evidence="1">The sequence shown here is derived from an EMBL/GenBank/DDBJ whole genome shotgun (WGS) entry which is preliminary data.</text>
</comment>
<accession>A0A094SKT2</accession>
<dbReference type="Gene3D" id="2.60.40.1120">
    <property type="entry name" value="Carboxypeptidase-like, regulatory domain"/>
    <property type="match status" value="1"/>
</dbReference>
<dbReference type="EMBL" id="JNSK01000016">
    <property type="protein sequence ID" value="KGA19113.1"/>
    <property type="molecule type" value="Genomic_DNA"/>
</dbReference>
<dbReference type="InterPro" id="IPR010814">
    <property type="entry name" value="DUF1416"/>
</dbReference>
<dbReference type="SUPFAM" id="SSF49464">
    <property type="entry name" value="Carboxypeptidase regulatory domain-like"/>
    <property type="match status" value="1"/>
</dbReference>
<dbReference type="AlphaFoldDB" id="A0A094SKT2"/>
<evidence type="ECO:0000313" key="1">
    <source>
        <dbReference type="EMBL" id="KGA19113.1"/>
    </source>
</evidence>
<reference evidence="1" key="1">
    <citation type="submission" date="2014-05" db="EMBL/GenBank/DDBJ databases">
        <title>Key roles for freshwater Actinobacteria revealed by deep metagenomic sequencing.</title>
        <authorList>
            <person name="Ghai R."/>
            <person name="Mizuno C.M."/>
            <person name="Picazo A."/>
            <person name="Camacho A."/>
            <person name="Rodriguez-Valera F."/>
        </authorList>
    </citation>
    <scope>NUCLEOTIDE SEQUENCE</scope>
</reference>
<gene>
    <name evidence="1" type="ORF">GM50_6695</name>
</gene>
<dbReference type="Pfam" id="PF07210">
    <property type="entry name" value="DUF1416"/>
    <property type="match status" value="1"/>
</dbReference>
<proteinExistence type="predicted"/>
<name>A0A094SKT2_9ZZZZ</name>